<dbReference type="AlphaFoldDB" id="A0ABD1XLB9"/>
<keyword evidence="3" id="KW-1185">Reference proteome</keyword>
<reference evidence="2 3" key="1">
    <citation type="submission" date="2024-09" db="EMBL/GenBank/DDBJ databases">
        <title>Chromosome-scale assembly of Riccia fluitans.</title>
        <authorList>
            <person name="Paukszto L."/>
            <person name="Sawicki J."/>
            <person name="Karawczyk K."/>
            <person name="Piernik-Szablinska J."/>
            <person name="Szczecinska M."/>
            <person name="Mazdziarz M."/>
        </authorList>
    </citation>
    <scope>NUCLEOTIDE SEQUENCE [LARGE SCALE GENOMIC DNA]</scope>
    <source>
        <strain evidence="2">Rf_01</strain>
        <tissue evidence="2">Aerial parts of the thallus</tissue>
    </source>
</reference>
<protein>
    <submittedName>
        <fullName evidence="2">Uncharacterized protein</fullName>
    </submittedName>
</protein>
<comment type="caution">
    <text evidence="2">The sequence shown here is derived from an EMBL/GenBank/DDBJ whole genome shotgun (WGS) entry which is preliminary data.</text>
</comment>
<feature type="compositionally biased region" description="Basic and acidic residues" evidence="1">
    <location>
        <begin position="28"/>
        <end position="48"/>
    </location>
</feature>
<evidence type="ECO:0000313" key="2">
    <source>
        <dbReference type="EMBL" id="KAL2609741.1"/>
    </source>
</evidence>
<dbReference type="Proteomes" id="UP001605036">
    <property type="component" value="Unassembled WGS sequence"/>
</dbReference>
<feature type="region of interest" description="Disordered" evidence="1">
    <location>
        <begin position="16"/>
        <end position="58"/>
    </location>
</feature>
<gene>
    <name evidence="2" type="ORF">R1flu_028314</name>
</gene>
<organism evidence="2 3">
    <name type="scientific">Riccia fluitans</name>
    <dbReference type="NCBI Taxonomy" id="41844"/>
    <lineage>
        <taxon>Eukaryota</taxon>
        <taxon>Viridiplantae</taxon>
        <taxon>Streptophyta</taxon>
        <taxon>Embryophyta</taxon>
        <taxon>Marchantiophyta</taxon>
        <taxon>Marchantiopsida</taxon>
        <taxon>Marchantiidae</taxon>
        <taxon>Marchantiales</taxon>
        <taxon>Ricciaceae</taxon>
        <taxon>Riccia</taxon>
    </lineage>
</organism>
<name>A0ABD1XLB9_9MARC</name>
<sequence length="124" mass="14010">MRIKMDDHLVWLVDPDVDAVSQKKKKETRSEQPSRKHPRSKSDPKDGNKGNLPSAVILDSSHRLEAPVVINEVVVETSRKGKEKITESSHLPDVDIASEDRRRLKIGLKANRLEMDPPLSISTR</sequence>
<proteinExistence type="predicted"/>
<evidence type="ECO:0000256" key="1">
    <source>
        <dbReference type="SAM" id="MobiDB-lite"/>
    </source>
</evidence>
<dbReference type="EMBL" id="JBHFFA010000008">
    <property type="protein sequence ID" value="KAL2609741.1"/>
    <property type="molecule type" value="Genomic_DNA"/>
</dbReference>
<evidence type="ECO:0000313" key="3">
    <source>
        <dbReference type="Proteomes" id="UP001605036"/>
    </source>
</evidence>
<accession>A0ABD1XLB9</accession>